<sequence>MKTESIEIIIDKYQFPIYKYCYQMVRNKETAEDLTQEIFIKYYQLCTRKYYNTNYLYSIAHSKCIDSLRKQRREILFIKNLLQDDNYEISTEDKYLNNQYSYELESILKKLSNYERSVLLLKTVNGLSFNEISMILNKKETTVRKQFQRVKYKLEKELNKKGVNKIEGKVSFYG</sequence>
<name>A0ACB5UEJ6_9FIRM</name>
<keyword evidence="2" id="KW-1185">Reference proteome</keyword>
<evidence type="ECO:0000313" key="1">
    <source>
        <dbReference type="EMBL" id="GMQ61087.1"/>
    </source>
</evidence>
<protein>
    <submittedName>
        <fullName evidence="1">RNA polymerase sigma factor</fullName>
    </submittedName>
</protein>
<proteinExistence type="predicted"/>
<accession>A0ACB5UEJ6</accession>
<reference evidence="1" key="1">
    <citation type="submission" date="2023-09" db="EMBL/GenBank/DDBJ databases">
        <title>Vallitalea sediminicola and Vallitalea maricola sp. nov., anaerobic bacteria isolated from marine sediment.</title>
        <authorList>
            <person name="Hirano S."/>
            <person name="Maeda A."/>
            <person name="Terahara T."/>
            <person name="Mori K."/>
            <person name="Hamada M."/>
            <person name="Matsumoto R."/>
            <person name="Kobayashi T."/>
        </authorList>
    </citation>
    <scope>NUCLEOTIDE SEQUENCE</scope>
    <source>
        <strain evidence="1">AN17-2</strain>
    </source>
</reference>
<gene>
    <name evidence="1" type="ORF">AN2V17_03150</name>
</gene>
<dbReference type="EMBL" id="BTPU01000004">
    <property type="protein sequence ID" value="GMQ61087.1"/>
    <property type="molecule type" value="Genomic_DNA"/>
</dbReference>
<comment type="caution">
    <text evidence="1">The sequence shown here is derived from an EMBL/GenBank/DDBJ whole genome shotgun (WGS) entry which is preliminary data.</text>
</comment>
<evidence type="ECO:0000313" key="2">
    <source>
        <dbReference type="Proteomes" id="UP001374599"/>
    </source>
</evidence>
<dbReference type="Proteomes" id="UP001374599">
    <property type="component" value="Unassembled WGS sequence"/>
</dbReference>
<organism evidence="1 2">
    <name type="scientific">Vallitalea maricola</name>
    <dbReference type="NCBI Taxonomy" id="3074433"/>
    <lineage>
        <taxon>Bacteria</taxon>
        <taxon>Bacillati</taxon>
        <taxon>Bacillota</taxon>
        <taxon>Clostridia</taxon>
        <taxon>Lachnospirales</taxon>
        <taxon>Vallitaleaceae</taxon>
        <taxon>Vallitalea</taxon>
    </lineage>
</organism>